<evidence type="ECO:0000313" key="3">
    <source>
        <dbReference type="EMBL" id="AWO72419.1"/>
    </source>
</evidence>
<evidence type="ECO:0000259" key="1">
    <source>
        <dbReference type="Pfam" id="PF06048"/>
    </source>
</evidence>
<dbReference type="EMBL" id="MH041493">
    <property type="protein sequence ID" value="AWO72483.1"/>
    <property type="molecule type" value="Genomic_DNA"/>
</dbReference>
<dbReference type="AlphaFoldDB" id="A0A2U9AD55"/>
<gene>
    <name evidence="3" type="ORF">HMNKFOFK_00046</name>
    <name evidence="4" type="ORF">LBOJFJBN_00062</name>
</gene>
<name>A0A2U9AD55_CLODI</name>
<evidence type="ECO:0000259" key="2">
    <source>
        <dbReference type="Pfam" id="PF18662"/>
    </source>
</evidence>
<evidence type="ECO:0000313" key="4">
    <source>
        <dbReference type="EMBL" id="AWO72483.1"/>
    </source>
</evidence>
<dbReference type="RefSeq" id="WP_235423802.1">
    <property type="nucleotide sequence ID" value="NZ_JADYVA010000011.1"/>
</dbReference>
<evidence type="ECO:0008006" key="5">
    <source>
        <dbReference type="Google" id="ProtNLM"/>
    </source>
</evidence>
<accession>A0A2U9AD55</accession>
<sequence>MAIKKINREKIRKSIEERKQLEKLNEIKVESMIEESSIKSCETSNQSEEVSILDNSSKEDLKVKSEIKGYFHDEINLYLRSSNNLESVKIGNYIGMEAVKYDIDEDTYKALIEYRSIGGKSRVLMERSDYLNEKNLIKYQNQGLDVMKRNVRFITEYLRQLESEVPLNYVHSKLGFMEYKGKTIYKLHEAIGLDSTYVGECEIKPKGSYNEYINMIKNHVIGNVELEFAMVSGLSAILLGYIGEELGLDSTIIHLVGNSTTGKSTALKLAISSFGYPEVKHNGLYGTYNGTNNALIKKLGGLNGVPYALDEISMSESNDFTKFVYSLANGADKERLTKDSKLMGKESWLTTILSNGEKSITRSSNKNSGVQVRVIEAENFTWTKSSEHAEAINRVILNNHGHLAIKFANYLLVQNKKEIIKDYKQVKVYLYSELNKRGVCDDMSMRRCNKFAIIIQTAFILQELLEIELDVEGMIEMIVNIEKESIKCRNFQKVVIDFVKEYVDRYRNKFDGKSESKSQEVLGKITEKEDYTELQMEQLSFELMIKEGGYEDRKIVLKELKKAGFLDCEKDRLTRSRKNSVGVDTEYVVIKLPKDKEIK</sequence>
<feature type="domain" description="DUF927" evidence="1">
    <location>
        <begin position="93"/>
        <end position="339"/>
    </location>
</feature>
<dbReference type="Pfam" id="PF06048">
    <property type="entry name" value="DUF927"/>
    <property type="match status" value="1"/>
</dbReference>
<protein>
    <recommendedName>
        <fullName evidence="5">DUF927 domain-containing protein</fullName>
    </recommendedName>
</protein>
<feature type="domain" description="Cch helix turn helix" evidence="2">
    <location>
        <begin position="496"/>
        <end position="594"/>
    </location>
</feature>
<organism evidence="3">
    <name type="scientific">Clostridioides difficile</name>
    <name type="common">Peptoclostridium difficile</name>
    <dbReference type="NCBI Taxonomy" id="1496"/>
    <lineage>
        <taxon>Bacteria</taxon>
        <taxon>Bacillati</taxon>
        <taxon>Bacillota</taxon>
        <taxon>Clostridia</taxon>
        <taxon>Peptostreptococcales</taxon>
        <taxon>Peptostreptococcaceae</taxon>
        <taxon>Clostridioides</taxon>
    </lineage>
</organism>
<reference evidence="3" key="1">
    <citation type="journal article" date="2019" name="BMC Microbiol.">
        <title>Tetracycline resistance genes of the Clostridia.</title>
        <authorList>
            <person name="Vidor C.J."/>
            <person name="Bulach D."/>
            <person name="Awad M."/>
            <person name="Dena L."/>
        </authorList>
    </citation>
    <scope>NUCLEOTIDE SEQUENCE</scope>
    <source>
        <strain evidence="3">MCD43</strain>
        <strain evidence="4">MCD46</strain>
    </source>
</reference>
<proteinExistence type="predicted"/>
<dbReference type="InterPro" id="IPR040538">
    <property type="entry name" value="Cch_HTH"/>
</dbReference>
<dbReference type="InterPro" id="IPR009270">
    <property type="entry name" value="DUF927"/>
</dbReference>
<dbReference type="EMBL" id="MH041492">
    <property type="protein sequence ID" value="AWO72419.1"/>
    <property type="molecule type" value="Genomic_DNA"/>
</dbReference>
<dbReference type="Pfam" id="PF18662">
    <property type="entry name" value="HTH_56"/>
    <property type="match status" value="1"/>
</dbReference>